<accession>A0A9W6XYT2</accession>
<protein>
    <submittedName>
        <fullName evidence="1">Unnamed protein product</fullName>
    </submittedName>
</protein>
<gene>
    <name evidence="1" type="ORF">Pfra01_002014800</name>
</gene>
<reference evidence="1" key="1">
    <citation type="submission" date="2023-04" db="EMBL/GenBank/DDBJ databases">
        <title>Phytophthora fragariaefolia NBRC 109709.</title>
        <authorList>
            <person name="Ichikawa N."/>
            <person name="Sato H."/>
            <person name="Tonouchi N."/>
        </authorList>
    </citation>
    <scope>NUCLEOTIDE SEQUENCE</scope>
    <source>
        <strain evidence="1">NBRC 109709</strain>
    </source>
</reference>
<name>A0A9W6XYT2_9STRA</name>
<dbReference type="Proteomes" id="UP001165121">
    <property type="component" value="Unassembled WGS sequence"/>
</dbReference>
<organism evidence="1 2">
    <name type="scientific">Phytophthora fragariaefolia</name>
    <dbReference type="NCBI Taxonomy" id="1490495"/>
    <lineage>
        <taxon>Eukaryota</taxon>
        <taxon>Sar</taxon>
        <taxon>Stramenopiles</taxon>
        <taxon>Oomycota</taxon>
        <taxon>Peronosporomycetes</taxon>
        <taxon>Peronosporales</taxon>
        <taxon>Peronosporaceae</taxon>
        <taxon>Phytophthora</taxon>
    </lineage>
</organism>
<dbReference type="AlphaFoldDB" id="A0A9W6XYT2"/>
<sequence>MKVRFCLIHIMGHDFQQQIGGPGTLELSWLIHERVRTFRIQNGQREMDYDTALPTDDSVVAARSTQTAASSPEKGIELLVAIQTTESPVADGGRNWTVAATRAQVQSW</sequence>
<keyword evidence="2" id="KW-1185">Reference proteome</keyword>
<proteinExistence type="predicted"/>
<comment type="caution">
    <text evidence="1">The sequence shown here is derived from an EMBL/GenBank/DDBJ whole genome shotgun (WGS) entry which is preliminary data.</text>
</comment>
<evidence type="ECO:0000313" key="2">
    <source>
        <dbReference type="Proteomes" id="UP001165121"/>
    </source>
</evidence>
<dbReference type="EMBL" id="BSXT01002698">
    <property type="protein sequence ID" value="GMF50455.1"/>
    <property type="molecule type" value="Genomic_DNA"/>
</dbReference>
<evidence type="ECO:0000313" key="1">
    <source>
        <dbReference type="EMBL" id="GMF50455.1"/>
    </source>
</evidence>